<dbReference type="OrthoDB" id="7618954at2"/>
<accession>A0A062UI25</accession>
<name>A0A062UI25_9PROT</name>
<feature type="transmembrane region" description="Helical" evidence="1">
    <location>
        <begin position="63"/>
        <end position="85"/>
    </location>
</feature>
<dbReference type="RefSeq" id="WP_034793004.1">
    <property type="nucleotide sequence ID" value="NZ_AWFF01000027.1"/>
</dbReference>
<sequence length="152" mass="17071">MIIFFAALAGLVAWGLHLGWRWKQTRDFAPEVLATKQADGELPADVSVAEFTDLYLRSEGPRAATYFFVCGAVMLFFLAPFVSLFNELWRLIWRLSGQNPVFETGTLIHSFSVFLAFMLVAIVLLAAAMHRYYAVMPPTLKQVIRDLNGGHS</sequence>
<keyword evidence="3" id="KW-1185">Reference proteome</keyword>
<dbReference type="EMBL" id="AWFF01000027">
    <property type="protein sequence ID" value="KCZ55760.1"/>
    <property type="molecule type" value="Genomic_DNA"/>
</dbReference>
<evidence type="ECO:0000313" key="2">
    <source>
        <dbReference type="EMBL" id="KCZ55760.1"/>
    </source>
</evidence>
<protein>
    <submittedName>
        <fullName evidence="2">Uncharacterized protein</fullName>
    </submittedName>
</protein>
<reference evidence="2 3" key="1">
    <citation type="journal article" date="2014" name="Antonie Van Leeuwenhoek">
        <title>Hyphomonas beringensis sp. nov. and Hyphomonas chukchiensis sp. nov., isolated from surface seawater of the Bering Sea and Chukchi Sea.</title>
        <authorList>
            <person name="Li C."/>
            <person name="Lai Q."/>
            <person name="Li G."/>
            <person name="Dong C."/>
            <person name="Wang J."/>
            <person name="Liao Y."/>
            <person name="Shao Z."/>
        </authorList>
    </citation>
    <scope>NUCLEOTIDE SEQUENCE [LARGE SCALE GENOMIC DNA]</scope>
    <source>
        <strain evidence="2 3">25B14_1</strain>
    </source>
</reference>
<dbReference type="PATRIC" id="fig|1280946.3.peg.870"/>
<dbReference type="Proteomes" id="UP000027037">
    <property type="component" value="Unassembled WGS sequence"/>
</dbReference>
<proteinExistence type="predicted"/>
<keyword evidence="1" id="KW-0812">Transmembrane</keyword>
<dbReference type="AlphaFoldDB" id="A0A062UI25"/>
<keyword evidence="1" id="KW-1133">Transmembrane helix</keyword>
<comment type="caution">
    <text evidence="2">The sequence shown here is derived from an EMBL/GenBank/DDBJ whole genome shotgun (WGS) entry which is preliminary data.</text>
</comment>
<keyword evidence="1" id="KW-0472">Membrane</keyword>
<evidence type="ECO:0000256" key="1">
    <source>
        <dbReference type="SAM" id="Phobius"/>
    </source>
</evidence>
<feature type="transmembrane region" description="Helical" evidence="1">
    <location>
        <begin position="106"/>
        <end position="129"/>
    </location>
</feature>
<dbReference type="eggNOG" id="ENOG5033YCY">
    <property type="taxonomic scope" value="Bacteria"/>
</dbReference>
<dbReference type="STRING" id="1280946.HY29_10365"/>
<gene>
    <name evidence="2" type="ORF">HY29_10365</name>
</gene>
<organism evidence="2 3">
    <name type="scientific">Hyphomonas beringensis</name>
    <dbReference type="NCBI Taxonomy" id="1280946"/>
    <lineage>
        <taxon>Bacteria</taxon>
        <taxon>Pseudomonadati</taxon>
        <taxon>Pseudomonadota</taxon>
        <taxon>Alphaproteobacteria</taxon>
        <taxon>Hyphomonadales</taxon>
        <taxon>Hyphomonadaceae</taxon>
        <taxon>Hyphomonas</taxon>
    </lineage>
</organism>
<evidence type="ECO:0000313" key="3">
    <source>
        <dbReference type="Proteomes" id="UP000027037"/>
    </source>
</evidence>